<dbReference type="AlphaFoldDB" id="A0A699YCG2"/>
<sequence length="376" mass="40623">MESTITRSDLLRLRAQLDSRTLPWLLTQAGSCTAVTLMAHLCHTVLVPGSPLLHSYRDHVAHLLAFSTWSGSPPTGPAALATARLDPAITLPPRVLLAAHVARMAREGSDPTFTHSLLQQLLAITRGGTFPPASSHGRCASVGSAAPLLLSYAWLEGREASQASAANAVKVAAWQALSLLAPHLTPGQRAEELFVLALLAHGWPQGVTSHLLPAVATYEGTKFQVVVSVVLVALFYLVHVGPSCPHFTPLMRALLPWALHHRHAIRVPVQVLLHVVLERHGPLACFPGGDAGDMGLLQQIWRFLDENSEVRQLRERQALVDLQAFDVALETSVSGVFGISERAVARCGLQDGESETAGLSWPLMLRDRLPMDLLSR</sequence>
<reference evidence="1 2" key="1">
    <citation type="submission" date="2020-02" db="EMBL/GenBank/DDBJ databases">
        <title>Draft genome sequence of Haematococcus lacustris strain NIES-144.</title>
        <authorList>
            <person name="Morimoto D."/>
            <person name="Nakagawa S."/>
            <person name="Yoshida T."/>
            <person name="Sawayama S."/>
        </authorList>
    </citation>
    <scope>NUCLEOTIDE SEQUENCE [LARGE SCALE GENOMIC DNA]</scope>
    <source>
        <strain evidence="1 2">NIES-144</strain>
    </source>
</reference>
<gene>
    <name evidence="1" type="ORF">HaLaN_02687</name>
</gene>
<keyword evidence="2" id="KW-1185">Reference proteome</keyword>
<dbReference type="GO" id="GO:0008168">
    <property type="term" value="F:methyltransferase activity"/>
    <property type="evidence" value="ECO:0007669"/>
    <property type="project" value="UniProtKB-KW"/>
</dbReference>
<evidence type="ECO:0000313" key="1">
    <source>
        <dbReference type="EMBL" id="GFH07827.1"/>
    </source>
</evidence>
<dbReference type="EMBL" id="BLLF01000118">
    <property type="protein sequence ID" value="GFH07827.1"/>
    <property type="molecule type" value="Genomic_DNA"/>
</dbReference>
<protein>
    <submittedName>
        <fullName evidence="1">SpoU_methylase domain-containing protein</fullName>
    </submittedName>
</protein>
<dbReference type="GO" id="GO:0032259">
    <property type="term" value="P:methylation"/>
    <property type="evidence" value="ECO:0007669"/>
    <property type="project" value="UniProtKB-KW"/>
</dbReference>
<accession>A0A699YCG2</accession>
<keyword evidence="1" id="KW-0489">Methyltransferase</keyword>
<proteinExistence type="predicted"/>
<evidence type="ECO:0000313" key="2">
    <source>
        <dbReference type="Proteomes" id="UP000485058"/>
    </source>
</evidence>
<keyword evidence="1" id="KW-0808">Transferase</keyword>
<comment type="caution">
    <text evidence="1">The sequence shown here is derived from an EMBL/GenBank/DDBJ whole genome shotgun (WGS) entry which is preliminary data.</text>
</comment>
<name>A0A699YCG2_HAELA</name>
<organism evidence="1 2">
    <name type="scientific">Haematococcus lacustris</name>
    <name type="common">Green alga</name>
    <name type="synonym">Haematococcus pluvialis</name>
    <dbReference type="NCBI Taxonomy" id="44745"/>
    <lineage>
        <taxon>Eukaryota</taxon>
        <taxon>Viridiplantae</taxon>
        <taxon>Chlorophyta</taxon>
        <taxon>core chlorophytes</taxon>
        <taxon>Chlorophyceae</taxon>
        <taxon>CS clade</taxon>
        <taxon>Chlamydomonadales</taxon>
        <taxon>Haematococcaceae</taxon>
        <taxon>Haematococcus</taxon>
    </lineage>
</organism>
<dbReference type="Proteomes" id="UP000485058">
    <property type="component" value="Unassembled WGS sequence"/>
</dbReference>
<feature type="non-terminal residue" evidence="1">
    <location>
        <position position="376"/>
    </location>
</feature>